<dbReference type="PANTHER" id="PTHR42942">
    <property type="entry name" value="6-O-METHYLGUANINE DNA METHYLTRANSFERASE"/>
    <property type="match status" value="1"/>
</dbReference>
<dbReference type="EMBL" id="JROO01000001">
    <property type="protein sequence ID" value="KII00574.1"/>
    <property type="molecule type" value="Genomic_DNA"/>
</dbReference>
<dbReference type="Gene3D" id="1.10.10.10">
    <property type="entry name" value="Winged helix-like DNA-binding domain superfamily/Winged helix DNA-binding domain"/>
    <property type="match status" value="1"/>
</dbReference>
<organism evidence="4 5">
    <name type="scientific">Streptomonospora alba</name>
    <dbReference type="NCBI Taxonomy" id="183763"/>
    <lineage>
        <taxon>Bacteria</taxon>
        <taxon>Bacillati</taxon>
        <taxon>Actinomycetota</taxon>
        <taxon>Actinomycetes</taxon>
        <taxon>Streptosporangiales</taxon>
        <taxon>Nocardiopsidaceae</taxon>
        <taxon>Streptomonospora</taxon>
    </lineage>
</organism>
<reference evidence="5" key="1">
    <citation type="journal article" date="2015" name="Chem. Biol.">
        <title>Structure, bioactivity, and resistance mechanism of streptomonomicin, an unusual lasso Peptide from an understudied halophilic actinomycete.</title>
        <authorList>
            <person name="Metelev M."/>
            <person name="Tietz J.I."/>
            <person name="Melby J.O."/>
            <person name="Blair P.M."/>
            <person name="Zhu L."/>
            <person name="Livnat I."/>
            <person name="Severinov K."/>
            <person name="Mitchell D.A."/>
        </authorList>
    </citation>
    <scope>NUCLEOTIDE SEQUENCE [LARGE SCALE GENOMIC DNA]</scope>
    <source>
        <strain evidence="5">YIM 90003</strain>
    </source>
</reference>
<feature type="domain" description="Methylated-DNA-[protein]-cysteine S-methyltransferase DNA binding" evidence="3">
    <location>
        <begin position="13"/>
        <end position="68"/>
    </location>
</feature>
<dbReference type="InterPro" id="IPR036388">
    <property type="entry name" value="WH-like_DNA-bd_sf"/>
</dbReference>
<sequence>MPHAFSRPTAYVERVLEVVEAIPPGRVMSYGDIAEYLGEAGPRQVGAVMSAWGGAVCWWRVIRADGSPPSGHEVEALAHYAAEATPMRPSGDRVDMRRAAWDGEAPPERMGQPESDG</sequence>
<protein>
    <submittedName>
        <fullName evidence="4">Cysteine methyltransferase</fullName>
    </submittedName>
</protein>
<dbReference type="Proteomes" id="UP000031675">
    <property type="component" value="Unassembled WGS sequence"/>
</dbReference>
<evidence type="ECO:0000259" key="3">
    <source>
        <dbReference type="Pfam" id="PF01035"/>
    </source>
</evidence>
<comment type="caution">
    <text evidence="4">The sequence shown here is derived from an EMBL/GenBank/DDBJ whole genome shotgun (WGS) entry which is preliminary data.</text>
</comment>
<proteinExistence type="predicted"/>
<dbReference type="STRING" id="183763.LP52_00175"/>
<evidence type="ECO:0000256" key="2">
    <source>
        <dbReference type="SAM" id="MobiDB-lite"/>
    </source>
</evidence>
<feature type="region of interest" description="Disordered" evidence="2">
    <location>
        <begin position="98"/>
        <end position="117"/>
    </location>
</feature>
<accession>A0A0C2GB01</accession>
<dbReference type="GO" id="GO:0006281">
    <property type="term" value="P:DNA repair"/>
    <property type="evidence" value="ECO:0007669"/>
    <property type="project" value="InterPro"/>
</dbReference>
<evidence type="ECO:0000256" key="1">
    <source>
        <dbReference type="ARBA" id="ARBA00022763"/>
    </source>
</evidence>
<dbReference type="PANTHER" id="PTHR42942:SF1">
    <property type="entry name" value="ALKYLTRANSFERASE-LIKE PROTEIN 1"/>
    <property type="match status" value="1"/>
</dbReference>
<evidence type="ECO:0000313" key="4">
    <source>
        <dbReference type="EMBL" id="KII00574.1"/>
    </source>
</evidence>
<dbReference type="RefSeq" id="WP_040269647.1">
    <property type="nucleotide sequence ID" value="NZ_JROO01000001.1"/>
</dbReference>
<dbReference type="GO" id="GO:0032259">
    <property type="term" value="P:methylation"/>
    <property type="evidence" value="ECO:0007669"/>
    <property type="project" value="UniProtKB-KW"/>
</dbReference>
<dbReference type="CDD" id="cd06445">
    <property type="entry name" value="ATase"/>
    <property type="match status" value="1"/>
</dbReference>
<dbReference type="GO" id="GO:0008168">
    <property type="term" value="F:methyltransferase activity"/>
    <property type="evidence" value="ECO:0007669"/>
    <property type="project" value="UniProtKB-KW"/>
</dbReference>
<dbReference type="SUPFAM" id="SSF46767">
    <property type="entry name" value="Methylated DNA-protein cysteine methyltransferase, C-terminal domain"/>
    <property type="match status" value="1"/>
</dbReference>
<dbReference type="Pfam" id="PF01035">
    <property type="entry name" value="DNA_binding_1"/>
    <property type="match status" value="1"/>
</dbReference>
<dbReference type="InterPro" id="IPR036217">
    <property type="entry name" value="MethylDNA_cys_MeTrfase_DNAb"/>
</dbReference>
<gene>
    <name evidence="4" type="ORF">LP52_00175</name>
</gene>
<dbReference type="OrthoDB" id="9132167at2"/>
<evidence type="ECO:0000313" key="5">
    <source>
        <dbReference type="Proteomes" id="UP000031675"/>
    </source>
</evidence>
<keyword evidence="1" id="KW-0227">DNA damage</keyword>
<keyword evidence="4" id="KW-0489">Methyltransferase</keyword>
<name>A0A0C2GB01_9ACTN</name>
<dbReference type="AlphaFoldDB" id="A0A0C2GB01"/>
<keyword evidence="5" id="KW-1185">Reference proteome</keyword>
<keyword evidence="4" id="KW-0808">Transferase</keyword>
<dbReference type="InterPro" id="IPR052520">
    <property type="entry name" value="ATL_DNA_repair"/>
</dbReference>
<dbReference type="InterPro" id="IPR014048">
    <property type="entry name" value="MethylDNA_cys_MeTrfase_DNA-bd"/>
</dbReference>